<dbReference type="EMBL" id="BBNO01000004">
    <property type="protein sequence ID" value="GAO08707.1"/>
    <property type="molecule type" value="Genomic_DNA"/>
</dbReference>
<proteinExistence type="predicted"/>
<dbReference type="Proteomes" id="UP000048965">
    <property type="component" value="Unassembled WGS sequence"/>
</dbReference>
<keyword evidence="2" id="KW-1185">Reference proteome</keyword>
<reference evidence="1 2" key="2">
    <citation type="journal article" date="2015" name="Stand. Genomic Sci.">
        <title>Draft genome sequence of marine-derived Streptomyces sp. TP-A0598, a producer of anti-MRSA antibiotic lydicamycins.</title>
        <authorList>
            <person name="Komaki H."/>
            <person name="Ichikawa N."/>
            <person name="Hosoyama A."/>
            <person name="Fujita N."/>
            <person name="Igarashi Y."/>
        </authorList>
    </citation>
    <scope>NUCLEOTIDE SEQUENCE [LARGE SCALE GENOMIC DNA]</scope>
    <source>
        <strain evidence="1 2">NBRC 110027</strain>
    </source>
</reference>
<comment type="caution">
    <text evidence="1">The sequence shown here is derived from an EMBL/GenBank/DDBJ whole genome shotgun (WGS) entry which is preliminary data.</text>
</comment>
<evidence type="ECO:0000313" key="2">
    <source>
        <dbReference type="Proteomes" id="UP000048965"/>
    </source>
</evidence>
<dbReference type="AlphaFoldDB" id="A0A0N7YLG0"/>
<organism evidence="1 2">
    <name type="scientific">Streptomyces lydicamycinicus</name>
    <dbReference type="NCBI Taxonomy" id="1546107"/>
    <lineage>
        <taxon>Bacteria</taxon>
        <taxon>Bacillati</taxon>
        <taxon>Actinomycetota</taxon>
        <taxon>Actinomycetes</taxon>
        <taxon>Kitasatosporales</taxon>
        <taxon>Streptomycetaceae</taxon>
        <taxon>Streptomyces</taxon>
    </lineage>
</organism>
<evidence type="ECO:0000313" key="1">
    <source>
        <dbReference type="EMBL" id="GAO08707.1"/>
    </source>
</evidence>
<reference evidence="2" key="1">
    <citation type="submission" date="2014-09" db="EMBL/GenBank/DDBJ databases">
        <title>Whole genome shotgun sequence of Streptomyces sp. NBRC 110027.</title>
        <authorList>
            <person name="Komaki H."/>
            <person name="Ichikawa N."/>
            <person name="Katano-Makiyama Y."/>
            <person name="Hosoyama A."/>
            <person name="Hashimoto M."/>
            <person name="Uohara A."/>
            <person name="Kitahashi Y."/>
            <person name="Ohji S."/>
            <person name="Kimura A."/>
            <person name="Yamazoe A."/>
            <person name="Igarashi Y."/>
            <person name="Fujita N."/>
        </authorList>
    </citation>
    <scope>NUCLEOTIDE SEQUENCE [LARGE SCALE GENOMIC DNA]</scope>
    <source>
        <strain evidence="2">NBRC 110027</strain>
    </source>
</reference>
<dbReference type="RefSeq" id="WP_042154503.1">
    <property type="nucleotide sequence ID" value="NZ_BBNO01000004.1"/>
</dbReference>
<gene>
    <name evidence="1" type="ORF">TPA0598_04_03430</name>
</gene>
<name>A0A0N7YLG0_9ACTN</name>
<sequence length="71" mass="8406">MLEGRRDTTSRIIQPDTAYVPLPVRTPQQAMEQLDARHELEERAPDFFHVPDAPRTWRRLHRVLTSEERVS</sequence>
<accession>A0A0N7YLG0</accession>
<protein>
    <submittedName>
        <fullName evidence="1">Uncharacterized protein</fullName>
    </submittedName>
</protein>